<evidence type="ECO:0000259" key="1">
    <source>
        <dbReference type="Pfam" id="PF14574"/>
    </source>
</evidence>
<dbReference type="EMBL" id="CP001734">
    <property type="protein sequence ID" value="ACV69319.1"/>
    <property type="molecule type" value="Genomic_DNA"/>
</dbReference>
<dbReference type="Pfam" id="PF17651">
    <property type="entry name" value="Raco_middle"/>
    <property type="match status" value="1"/>
</dbReference>
<dbReference type="Gene3D" id="3.10.20.30">
    <property type="match status" value="1"/>
</dbReference>
<feature type="domain" description="RACo C-terminal" evidence="1">
    <location>
        <begin position="267"/>
        <end position="507"/>
    </location>
</feature>
<dbReference type="GO" id="GO:0051536">
    <property type="term" value="F:iron-sulfur cluster binding"/>
    <property type="evidence" value="ECO:0007669"/>
    <property type="project" value="InterPro"/>
</dbReference>
<protein>
    <submittedName>
        <fullName evidence="3">Ferredoxin</fullName>
    </submittedName>
</protein>
<sequence length="514" mass="55330">MALSRLIVEDAGQARETPLRARPDETVAQALFRHGWLQNRPLCAGLGRCGHCRVRFAGRTPEAGADELEALPPEEIGNGWRLACRHLVGENGWRVQIDSAPSGALTPQPRCSSPEAVALDIGTTQLKWAVQCQEQVDIGGIFNPQMGAGAEVVSRLHWALNSPQDQAFLADMVWKRLGALFEVASEFAAPVCLVGNPVMTGILAGWDLSPLTRPPYVLPVQDDSPVLGSPPVHVYIPPVLGSFVGPDVSAGLCALFAQNPSLAFPFLYIDLGTNAELVLAVDATHWVATSLPLGPALEGVGLDCGTVFSEQAWSRFALGPAGLSGEPAQQFPAGLSGSGVLSLLAQLKRASLLDGEGHWQAPETPWASRVAKALEMKQGELRFGLAPGVWLSSHDVEEVLKLKAIFNLGVSSLLQSAGLDFIHCRQVHLAGSISRVVAEEDLFELGFFPRFWRGRVLGHGNLALDGGLLLAQQKTWREWIAERAAQVRLVELARHTGGPHGFTRAMRFDFVVPK</sequence>
<dbReference type="Pfam" id="PF14574">
    <property type="entry name" value="RACo_C_ter"/>
    <property type="match status" value="1"/>
</dbReference>
<evidence type="ECO:0000313" key="3">
    <source>
        <dbReference type="EMBL" id="ACV69319.1"/>
    </source>
</evidence>
<gene>
    <name evidence="3" type="ordered locus">Dret_2035</name>
</gene>
<dbReference type="eggNOG" id="COG3894">
    <property type="taxonomic scope" value="Bacteria"/>
</dbReference>
<dbReference type="PANTHER" id="PTHR42895">
    <property type="entry name" value="IRON-SULFUR CLUSTER-BINDING PROTEIN-RELATED"/>
    <property type="match status" value="1"/>
</dbReference>
<dbReference type="InterPro" id="IPR027980">
    <property type="entry name" value="RACo_C"/>
</dbReference>
<dbReference type="InterPro" id="IPR052911">
    <property type="entry name" value="Corrinoid_activation_enz"/>
</dbReference>
<reference evidence="4" key="1">
    <citation type="submission" date="2009-09" db="EMBL/GenBank/DDBJ databases">
        <title>The complete chromosome of Desulfohalobium retbaense DSM 5692.</title>
        <authorList>
            <consortium name="US DOE Joint Genome Institute (JGI-PGF)"/>
            <person name="Lucas S."/>
            <person name="Copeland A."/>
            <person name="Lapidus A."/>
            <person name="Glavina del Rio T."/>
            <person name="Dalin E."/>
            <person name="Tice H."/>
            <person name="Bruce D."/>
            <person name="Goodwin L."/>
            <person name="Pitluck S."/>
            <person name="Kyrpides N."/>
            <person name="Mavromatis K."/>
            <person name="Ivanova N."/>
            <person name="Mikhailova N."/>
            <person name="Munk A.C."/>
            <person name="Brettin T."/>
            <person name="Detter J.C."/>
            <person name="Han C."/>
            <person name="Tapia R."/>
            <person name="Larimer F."/>
            <person name="Land M."/>
            <person name="Hauser L."/>
            <person name="Markowitz V."/>
            <person name="Cheng J.-F."/>
            <person name="Hugenholtz P."/>
            <person name="Woyke T."/>
            <person name="Wu D."/>
            <person name="Spring S."/>
            <person name="Klenk H.-P."/>
            <person name="Eisen J.A."/>
        </authorList>
    </citation>
    <scope>NUCLEOTIDE SEQUENCE [LARGE SCALE GENOMIC DNA]</scope>
    <source>
        <strain evidence="4">DSM 5692</strain>
    </source>
</reference>
<proteinExistence type="predicted"/>
<evidence type="ECO:0000259" key="2">
    <source>
        <dbReference type="Pfam" id="PF17651"/>
    </source>
</evidence>
<dbReference type="InterPro" id="IPR012675">
    <property type="entry name" value="Beta-grasp_dom_sf"/>
</dbReference>
<reference evidence="3 4" key="2">
    <citation type="journal article" date="2010" name="Stand. Genomic Sci.">
        <title>Complete genome sequence of Desulfohalobium retbaense type strain (HR(100)).</title>
        <authorList>
            <person name="Spring S."/>
            <person name="Nolan M."/>
            <person name="Lapidus A."/>
            <person name="Glavina Del Rio T."/>
            <person name="Copeland A."/>
            <person name="Tice H."/>
            <person name="Cheng J.F."/>
            <person name="Lucas S."/>
            <person name="Land M."/>
            <person name="Chen F."/>
            <person name="Bruce D."/>
            <person name="Goodwin L."/>
            <person name="Pitluck S."/>
            <person name="Ivanova N."/>
            <person name="Mavromatis K."/>
            <person name="Mikhailova N."/>
            <person name="Pati A."/>
            <person name="Chen A."/>
            <person name="Palaniappan K."/>
            <person name="Hauser L."/>
            <person name="Chang Y.J."/>
            <person name="Jeffries C.D."/>
            <person name="Munk C."/>
            <person name="Kiss H."/>
            <person name="Chain P."/>
            <person name="Han C."/>
            <person name="Brettin T."/>
            <person name="Detter J.C."/>
            <person name="Schuler E."/>
            <person name="Goker M."/>
            <person name="Rohde M."/>
            <person name="Bristow J."/>
            <person name="Eisen J.A."/>
            <person name="Markowitz V."/>
            <person name="Hugenholtz P."/>
            <person name="Kyrpides N.C."/>
            <person name="Klenk H.P."/>
        </authorList>
    </citation>
    <scope>NUCLEOTIDE SEQUENCE [LARGE SCALE GENOMIC DNA]</scope>
    <source>
        <strain evidence="3 4">DSM 5692</strain>
    </source>
</reference>
<dbReference type="SUPFAM" id="SSF54292">
    <property type="entry name" value="2Fe-2S ferredoxin-like"/>
    <property type="match status" value="1"/>
</dbReference>
<evidence type="ECO:0000313" key="4">
    <source>
        <dbReference type="Proteomes" id="UP000001052"/>
    </source>
</evidence>
<dbReference type="InterPro" id="IPR042259">
    <property type="entry name" value="Raco-like_middle_sf"/>
</dbReference>
<dbReference type="Proteomes" id="UP000001052">
    <property type="component" value="Chromosome"/>
</dbReference>
<accession>C8X445</accession>
<dbReference type="STRING" id="485915.Dret_2035"/>
<dbReference type="AlphaFoldDB" id="C8X445"/>
<keyword evidence="4" id="KW-1185">Reference proteome</keyword>
<dbReference type="RefSeq" id="WP_015752461.1">
    <property type="nucleotide sequence ID" value="NC_013223.1"/>
</dbReference>
<name>C8X445_DESRD</name>
<dbReference type="eggNOG" id="COG0633">
    <property type="taxonomic scope" value="Bacteria"/>
</dbReference>
<dbReference type="KEGG" id="drt:Dret_2035"/>
<dbReference type="InterPro" id="IPR041414">
    <property type="entry name" value="Raco-like_middle"/>
</dbReference>
<feature type="domain" description="RACo-like middle region" evidence="2">
    <location>
        <begin position="116"/>
        <end position="254"/>
    </location>
</feature>
<dbReference type="PANTHER" id="PTHR42895:SF2">
    <property type="entry name" value="IRON-SULFUR CLUSTER PROTEIN"/>
    <property type="match status" value="1"/>
</dbReference>
<dbReference type="HOGENOM" id="CLU_019091_1_0_7"/>
<dbReference type="InterPro" id="IPR036010">
    <property type="entry name" value="2Fe-2S_ferredoxin-like_sf"/>
</dbReference>
<organism evidence="3 4">
    <name type="scientific">Desulfohalobium retbaense (strain ATCC 49708 / DSM 5692 / JCM 16813 / HR100)</name>
    <dbReference type="NCBI Taxonomy" id="485915"/>
    <lineage>
        <taxon>Bacteria</taxon>
        <taxon>Pseudomonadati</taxon>
        <taxon>Thermodesulfobacteriota</taxon>
        <taxon>Desulfovibrionia</taxon>
        <taxon>Desulfovibrionales</taxon>
        <taxon>Desulfohalobiaceae</taxon>
        <taxon>Desulfohalobium</taxon>
    </lineage>
</organism>
<dbReference type="Gene3D" id="3.30.420.480">
    <property type="entry name" value="Domain of unknown function (DUF4445)"/>
    <property type="match status" value="1"/>
</dbReference>